<keyword evidence="1" id="KW-0175">Coiled coil</keyword>
<name>A0A6G0XNP0_9STRA</name>
<accession>A0A6G0XNP0</accession>
<dbReference type="EMBL" id="VJMJ01000030">
    <property type="protein sequence ID" value="KAF0742099.1"/>
    <property type="molecule type" value="Genomic_DNA"/>
</dbReference>
<evidence type="ECO:0000256" key="1">
    <source>
        <dbReference type="SAM" id="Coils"/>
    </source>
</evidence>
<dbReference type="Proteomes" id="UP000481153">
    <property type="component" value="Unassembled WGS sequence"/>
</dbReference>
<feature type="coiled-coil region" evidence="1">
    <location>
        <begin position="249"/>
        <end position="385"/>
    </location>
</feature>
<keyword evidence="3" id="KW-1185">Reference proteome</keyword>
<feature type="coiled-coil region" evidence="1">
    <location>
        <begin position="66"/>
        <end position="206"/>
    </location>
</feature>
<gene>
    <name evidence="2" type="ORF">Ae201684_002773</name>
</gene>
<evidence type="ECO:0000313" key="3">
    <source>
        <dbReference type="Proteomes" id="UP000481153"/>
    </source>
</evidence>
<dbReference type="VEuPathDB" id="FungiDB:AeMF1_000186"/>
<sequence length="425" mass="48474">MHSPRQDALKVAPFSKAVKMSALSSPRFGDAAEDLAEFQQSVERLKLQRVQVEHIRRENDRMHSELTCKSRENQALRAELDRLQGVDAENEKLQSRVVHVEAKLELLDKAYREKRQALQEAIETRTSLEARWTEATAILHKMVDETTRTYESKLKLLQDELTRRSAKVTELEDQLDDAKAFASGAELKMEKKIKNLEAANADLEKKSIATVTAIAELTSTTSRQTTMLHECDRVISESEARMMDFLKRKTAMNKAKADLEARVKALEAQVKLEQAEAACHVQALVSSHQEAEAKVMMLEGRVVELEDALAAKDKRNDEVMQELAKHERLCADLDAQTKELMKRDKKRQADVTELSMALRDAADEKQVLDDKIKDLQEQLEWERQDRATWASTRLKLLAQFCDEETKLSTTLGTHAKVSLHREDDE</sequence>
<protein>
    <submittedName>
        <fullName evidence="2">Uncharacterized protein</fullName>
    </submittedName>
</protein>
<reference evidence="2 3" key="1">
    <citation type="submission" date="2019-07" db="EMBL/GenBank/DDBJ databases">
        <title>Genomics analysis of Aphanomyces spp. identifies a new class of oomycete effector associated with host adaptation.</title>
        <authorList>
            <person name="Gaulin E."/>
        </authorList>
    </citation>
    <scope>NUCLEOTIDE SEQUENCE [LARGE SCALE GENOMIC DNA]</scope>
    <source>
        <strain evidence="2 3">ATCC 201684</strain>
    </source>
</reference>
<dbReference type="AlphaFoldDB" id="A0A6G0XNP0"/>
<organism evidence="2 3">
    <name type="scientific">Aphanomyces euteiches</name>
    <dbReference type="NCBI Taxonomy" id="100861"/>
    <lineage>
        <taxon>Eukaryota</taxon>
        <taxon>Sar</taxon>
        <taxon>Stramenopiles</taxon>
        <taxon>Oomycota</taxon>
        <taxon>Saprolegniomycetes</taxon>
        <taxon>Saprolegniales</taxon>
        <taxon>Verrucalvaceae</taxon>
        <taxon>Aphanomyces</taxon>
    </lineage>
</organism>
<proteinExistence type="predicted"/>
<evidence type="ECO:0000313" key="2">
    <source>
        <dbReference type="EMBL" id="KAF0742099.1"/>
    </source>
</evidence>
<comment type="caution">
    <text evidence="2">The sequence shown here is derived from an EMBL/GenBank/DDBJ whole genome shotgun (WGS) entry which is preliminary data.</text>
</comment>